<organism evidence="4 5">
    <name type="scientific">Thorsellia anophelis DSM 18579</name>
    <dbReference type="NCBI Taxonomy" id="1123402"/>
    <lineage>
        <taxon>Bacteria</taxon>
        <taxon>Pseudomonadati</taxon>
        <taxon>Pseudomonadota</taxon>
        <taxon>Gammaproteobacteria</taxon>
        <taxon>Enterobacterales</taxon>
        <taxon>Thorselliaceae</taxon>
        <taxon>Thorsellia</taxon>
    </lineage>
</organism>
<keyword evidence="5" id="KW-1185">Reference proteome</keyword>
<dbReference type="RefSeq" id="WP_177168586.1">
    <property type="nucleotide sequence ID" value="NZ_FOHV01000006.1"/>
</dbReference>
<protein>
    <submittedName>
        <fullName evidence="4">Uroporphyrin-3 C-methyltransferase</fullName>
    </submittedName>
</protein>
<feature type="compositionally biased region" description="Low complexity" evidence="2">
    <location>
        <begin position="477"/>
        <end position="493"/>
    </location>
</feature>
<feature type="compositionally biased region" description="Polar residues" evidence="2">
    <location>
        <begin position="467"/>
        <end position="476"/>
    </location>
</feature>
<name>A0A1I0AVW2_9GAMM</name>
<evidence type="ECO:0000256" key="2">
    <source>
        <dbReference type="SAM" id="MobiDB-lite"/>
    </source>
</evidence>
<dbReference type="GO" id="GO:0008168">
    <property type="term" value="F:methyltransferase activity"/>
    <property type="evidence" value="ECO:0007669"/>
    <property type="project" value="UniProtKB-KW"/>
</dbReference>
<evidence type="ECO:0000256" key="3">
    <source>
        <dbReference type="SAM" id="Phobius"/>
    </source>
</evidence>
<dbReference type="Pfam" id="PF04375">
    <property type="entry name" value="HemX"/>
    <property type="match status" value="1"/>
</dbReference>
<feature type="region of interest" description="Disordered" evidence="2">
    <location>
        <begin position="1"/>
        <end position="74"/>
    </location>
</feature>
<evidence type="ECO:0000256" key="1">
    <source>
        <dbReference type="SAM" id="Coils"/>
    </source>
</evidence>
<feature type="compositionally biased region" description="Polar residues" evidence="2">
    <location>
        <begin position="62"/>
        <end position="74"/>
    </location>
</feature>
<keyword evidence="1" id="KW-0175">Coiled coil</keyword>
<dbReference type="STRING" id="1123402.SAMN02583745_01066"/>
<keyword evidence="3" id="KW-1133">Transmembrane helix</keyword>
<evidence type="ECO:0000313" key="5">
    <source>
        <dbReference type="Proteomes" id="UP000242642"/>
    </source>
</evidence>
<dbReference type="PANTHER" id="PTHR38043">
    <property type="entry name" value="PROTEIN HEMX"/>
    <property type="match status" value="1"/>
</dbReference>
<dbReference type="GO" id="GO:0032259">
    <property type="term" value="P:methylation"/>
    <property type="evidence" value="ECO:0007669"/>
    <property type="project" value="UniProtKB-KW"/>
</dbReference>
<feature type="compositionally biased region" description="Polar residues" evidence="2">
    <location>
        <begin position="16"/>
        <end position="28"/>
    </location>
</feature>
<sequence length="493" mass="55784">MTKPKKTIKEDKSLNEVANNEFNNQENKTPNDDVNEDMSSENIVTSQNSDFVEESDGEKVQDSQVADSSNLTDTNQSEINTQLNTDSHAINQGNTQEINRSTKMSKTPLVMSLLALITTIGASAALFYYVNQQSAKQLEVITTQFQEREQAIRKEMEALKTTLDEKNRAAENENKRVMSIRDEFESALQTFEKQQANIQRTWTIEQETAQSQIAAIEDKVNRLATQDNTAWLVSQADFYIKMAARRLWSEKDVLTAMALLKTADSSLAEMNDSSLIQTRTAIASDIAALAALNPPDIDGIVARMSTLLNTVDTLVLKPEFRWVTDHINETTEPTNSISDWRQNLMANWRNFSNDFISIRKVDGAAEPILMPEQVVYLRENIRARLLLATQAVSRRQDRVYQDTINDVLTVINQYFDVDDKQTQHIISELSELQKQPLEMTLPEKFQSAELVARLVQDRVTKWVNQPVNQANSEDAQSPSNESHNSTHSSTTTQ</sequence>
<keyword evidence="3" id="KW-0812">Transmembrane</keyword>
<feature type="region of interest" description="Disordered" evidence="2">
    <location>
        <begin position="467"/>
        <end position="493"/>
    </location>
</feature>
<proteinExistence type="predicted"/>
<dbReference type="InterPro" id="IPR007470">
    <property type="entry name" value="HemX"/>
</dbReference>
<keyword evidence="4" id="KW-0808">Transferase</keyword>
<reference evidence="5" key="1">
    <citation type="submission" date="2016-10" db="EMBL/GenBank/DDBJ databases">
        <authorList>
            <person name="Varghese N."/>
            <person name="Submissions S."/>
        </authorList>
    </citation>
    <scope>NUCLEOTIDE SEQUENCE [LARGE SCALE GENOMIC DNA]</scope>
    <source>
        <strain evidence="5">DSM 18579</strain>
    </source>
</reference>
<dbReference type="EMBL" id="FOHV01000006">
    <property type="protein sequence ID" value="SES97919.1"/>
    <property type="molecule type" value="Genomic_DNA"/>
</dbReference>
<dbReference type="AlphaFoldDB" id="A0A1I0AVW2"/>
<keyword evidence="3" id="KW-0472">Membrane</keyword>
<keyword evidence="4" id="KW-0489">Methyltransferase</keyword>
<feature type="compositionally biased region" description="Polar residues" evidence="2">
    <location>
        <begin position="40"/>
        <end position="50"/>
    </location>
</feature>
<dbReference type="Proteomes" id="UP000242642">
    <property type="component" value="Unassembled WGS sequence"/>
</dbReference>
<evidence type="ECO:0000313" key="4">
    <source>
        <dbReference type="EMBL" id="SES97919.1"/>
    </source>
</evidence>
<feature type="coiled-coil region" evidence="1">
    <location>
        <begin position="149"/>
        <end position="226"/>
    </location>
</feature>
<feature type="transmembrane region" description="Helical" evidence="3">
    <location>
        <begin position="109"/>
        <end position="130"/>
    </location>
</feature>
<dbReference type="PANTHER" id="PTHR38043:SF1">
    <property type="entry name" value="PROTEIN HEMX"/>
    <property type="match status" value="1"/>
</dbReference>
<accession>A0A1I0AVW2</accession>
<gene>
    <name evidence="4" type="ORF">SAMN02583745_01066</name>
</gene>